<evidence type="ECO:0000256" key="6">
    <source>
        <dbReference type="SAM" id="MobiDB-lite"/>
    </source>
</evidence>
<dbReference type="FunFam" id="1.10.472.10:FF:000167">
    <property type="entry name" value="Mitotic cyclin 6"/>
    <property type="match status" value="1"/>
</dbReference>
<evidence type="ECO:0000259" key="8">
    <source>
        <dbReference type="SMART" id="SM01332"/>
    </source>
</evidence>
<protein>
    <recommendedName>
        <fullName evidence="11">Cyclin N-terminal domain-containing protein</fullName>
    </recommendedName>
</protein>
<evidence type="ECO:0000313" key="9">
    <source>
        <dbReference type="EMBL" id="KAK9808180.1"/>
    </source>
</evidence>
<dbReference type="AlphaFoldDB" id="A0AAW1PEA4"/>
<dbReference type="Pfam" id="PF02984">
    <property type="entry name" value="Cyclin_C"/>
    <property type="match status" value="1"/>
</dbReference>
<feature type="domain" description="Cyclin-like" evidence="7">
    <location>
        <begin position="175"/>
        <end position="259"/>
    </location>
</feature>
<dbReference type="InterPro" id="IPR013763">
    <property type="entry name" value="Cyclin-like_dom"/>
</dbReference>
<keyword evidence="2" id="KW-0132">Cell division</keyword>
<evidence type="ECO:0000256" key="4">
    <source>
        <dbReference type="ARBA" id="ARBA00023306"/>
    </source>
</evidence>
<dbReference type="PANTHER" id="PTHR10177">
    <property type="entry name" value="CYCLINS"/>
    <property type="match status" value="1"/>
</dbReference>
<proteinExistence type="inferred from homology"/>
<dbReference type="SUPFAM" id="SSF47954">
    <property type="entry name" value="Cyclin-like"/>
    <property type="match status" value="2"/>
</dbReference>
<comment type="similarity">
    <text evidence="1">Belongs to the cyclin family. Cyclin AB subfamily.</text>
</comment>
<keyword evidence="10" id="KW-1185">Reference proteome</keyword>
<evidence type="ECO:0000256" key="5">
    <source>
        <dbReference type="RuleBase" id="RU000383"/>
    </source>
</evidence>
<evidence type="ECO:0000256" key="1">
    <source>
        <dbReference type="ARBA" id="ARBA00006955"/>
    </source>
</evidence>
<reference evidence="9 10" key="1">
    <citation type="journal article" date="2024" name="Nat. Commun.">
        <title>Phylogenomics reveals the evolutionary origins of lichenization in chlorophyte algae.</title>
        <authorList>
            <person name="Puginier C."/>
            <person name="Libourel C."/>
            <person name="Otte J."/>
            <person name="Skaloud P."/>
            <person name="Haon M."/>
            <person name="Grisel S."/>
            <person name="Petersen M."/>
            <person name="Berrin J.G."/>
            <person name="Delaux P.M."/>
            <person name="Dal Grande F."/>
            <person name="Keller J."/>
        </authorList>
    </citation>
    <scope>NUCLEOTIDE SEQUENCE [LARGE SCALE GENOMIC DNA]</scope>
    <source>
        <strain evidence="9 10">SAG 2036</strain>
    </source>
</reference>
<keyword evidence="4" id="KW-0131">Cell cycle</keyword>
<keyword evidence="3 5" id="KW-0195">Cyclin</keyword>
<organism evidence="9 10">
    <name type="scientific">Symbiochloris irregularis</name>
    <dbReference type="NCBI Taxonomy" id="706552"/>
    <lineage>
        <taxon>Eukaryota</taxon>
        <taxon>Viridiplantae</taxon>
        <taxon>Chlorophyta</taxon>
        <taxon>core chlorophytes</taxon>
        <taxon>Trebouxiophyceae</taxon>
        <taxon>Trebouxiales</taxon>
        <taxon>Trebouxiaceae</taxon>
        <taxon>Symbiochloris</taxon>
    </lineage>
</organism>
<feature type="domain" description="Cyclin-like" evidence="7">
    <location>
        <begin position="272"/>
        <end position="357"/>
    </location>
</feature>
<evidence type="ECO:0000256" key="3">
    <source>
        <dbReference type="ARBA" id="ARBA00023127"/>
    </source>
</evidence>
<name>A0AAW1PEA4_9CHLO</name>
<dbReference type="InterPro" id="IPR039361">
    <property type="entry name" value="Cyclin"/>
</dbReference>
<dbReference type="Proteomes" id="UP001465755">
    <property type="component" value="Unassembled WGS sequence"/>
</dbReference>
<dbReference type="InterPro" id="IPR006671">
    <property type="entry name" value="Cyclin_N"/>
</dbReference>
<dbReference type="FunFam" id="1.10.472.10:FF:000013">
    <property type="entry name" value="Cyclin A1"/>
    <property type="match status" value="1"/>
</dbReference>
<feature type="domain" description="Cyclin C-terminal" evidence="8">
    <location>
        <begin position="268"/>
        <end position="388"/>
    </location>
</feature>
<dbReference type="Pfam" id="PF00134">
    <property type="entry name" value="Cyclin_N"/>
    <property type="match status" value="1"/>
</dbReference>
<comment type="caution">
    <text evidence="9">The sequence shown here is derived from an EMBL/GenBank/DDBJ whole genome shotgun (WGS) entry which is preliminary data.</text>
</comment>
<dbReference type="GO" id="GO:0051301">
    <property type="term" value="P:cell division"/>
    <property type="evidence" value="ECO:0007669"/>
    <property type="project" value="UniProtKB-KW"/>
</dbReference>
<dbReference type="InterPro" id="IPR048258">
    <property type="entry name" value="Cyclins_cyclin-box"/>
</dbReference>
<evidence type="ECO:0008006" key="11">
    <source>
        <dbReference type="Google" id="ProtNLM"/>
    </source>
</evidence>
<dbReference type="InterPro" id="IPR036915">
    <property type="entry name" value="Cyclin-like_sf"/>
</dbReference>
<feature type="compositionally biased region" description="Polar residues" evidence="6">
    <location>
        <begin position="65"/>
        <end position="82"/>
    </location>
</feature>
<gene>
    <name evidence="9" type="ORF">WJX73_005721</name>
</gene>
<dbReference type="SMART" id="SM01332">
    <property type="entry name" value="Cyclin_C"/>
    <property type="match status" value="1"/>
</dbReference>
<evidence type="ECO:0000256" key="2">
    <source>
        <dbReference type="ARBA" id="ARBA00022618"/>
    </source>
</evidence>
<dbReference type="InterPro" id="IPR004367">
    <property type="entry name" value="Cyclin_C-dom"/>
</dbReference>
<sequence length="413" mass="45834">MAYRQLVGGPTDVAYAADAAAASAAGRKNRTKQGPPNKRYQEEDPEAGEILAVGAKKNRHAFGDVTNQENASGSQLRASQQGKGDRLDSFGTTQGLQERGQVGFAIPGPPGSSPVQPFIKDIDVHDEHEPITCATYAQDIYAHLFASEKLRRPSTTYMESYQNDLTAQMRSILVDWMIEVAQEYELVSDTLFLAISYIDRFLTVKQIERTRLQLVGVACLLIAAKYEEIYAPQVDELCFITENTYTRQEIIAMETDVLDGLKFECTTPTVKVFLRRFCVAAGDTVSQQRLHFLTSYLAELALPEYSALQYLPSQVAAAAVLVAGFSIDTNFAWTPALQHYTRCSASELSAPARMLHTLFLNARTSPLPAAREKFSNITYGNVAAHLPPQVLPQRLFLDNLVPDRSPSRGQWWE</sequence>
<feature type="region of interest" description="Disordered" evidence="6">
    <location>
        <begin position="19"/>
        <end position="92"/>
    </location>
</feature>
<evidence type="ECO:0000259" key="7">
    <source>
        <dbReference type="SMART" id="SM00385"/>
    </source>
</evidence>
<dbReference type="EMBL" id="JALJOQ010000026">
    <property type="protein sequence ID" value="KAK9808180.1"/>
    <property type="molecule type" value="Genomic_DNA"/>
</dbReference>
<evidence type="ECO:0000313" key="10">
    <source>
        <dbReference type="Proteomes" id="UP001465755"/>
    </source>
</evidence>
<accession>A0AAW1PEA4</accession>
<dbReference type="SMART" id="SM00385">
    <property type="entry name" value="CYCLIN"/>
    <property type="match status" value="2"/>
</dbReference>
<dbReference type="PROSITE" id="PS00292">
    <property type="entry name" value="CYCLINS"/>
    <property type="match status" value="1"/>
</dbReference>
<dbReference type="Gene3D" id="1.10.472.10">
    <property type="entry name" value="Cyclin-like"/>
    <property type="match status" value="2"/>
</dbReference>